<dbReference type="PANTHER" id="PTHR30411">
    <property type="entry name" value="CYTOPLASMIC PROTEIN"/>
    <property type="match status" value="1"/>
</dbReference>
<dbReference type="SUPFAM" id="SSF55826">
    <property type="entry name" value="YbaK/ProRS associated domain"/>
    <property type="match status" value="1"/>
</dbReference>
<evidence type="ECO:0000256" key="1">
    <source>
        <dbReference type="SAM" id="MobiDB-lite"/>
    </source>
</evidence>
<name>A0ABV7HA06_9BURK</name>
<evidence type="ECO:0000313" key="4">
    <source>
        <dbReference type="Proteomes" id="UP001595556"/>
    </source>
</evidence>
<reference evidence="4" key="1">
    <citation type="journal article" date="2019" name="Int. J. Syst. Evol. Microbiol.">
        <title>The Global Catalogue of Microorganisms (GCM) 10K type strain sequencing project: providing services to taxonomists for standard genome sequencing and annotation.</title>
        <authorList>
            <consortium name="The Broad Institute Genomics Platform"/>
            <consortium name="The Broad Institute Genome Sequencing Center for Infectious Disease"/>
            <person name="Wu L."/>
            <person name="Ma J."/>
        </authorList>
    </citation>
    <scope>NUCLEOTIDE SEQUENCE [LARGE SCALE GENOMIC DNA]</scope>
    <source>
        <strain evidence="4">KCTC 52168</strain>
    </source>
</reference>
<organism evidence="3 4">
    <name type="scientific">Piscinibacterium candidicorallinum</name>
    <dbReference type="NCBI Taxonomy" id="1793872"/>
    <lineage>
        <taxon>Bacteria</taxon>
        <taxon>Pseudomonadati</taxon>
        <taxon>Pseudomonadota</taxon>
        <taxon>Betaproteobacteria</taxon>
        <taxon>Burkholderiales</taxon>
        <taxon>Piscinibacterium</taxon>
    </lineage>
</organism>
<evidence type="ECO:0000259" key="2">
    <source>
        <dbReference type="Pfam" id="PF04073"/>
    </source>
</evidence>
<keyword evidence="4" id="KW-1185">Reference proteome</keyword>
<comment type="caution">
    <text evidence="3">The sequence shown here is derived from an EMBL/GenBank/DDBJ whole genome shotgun (WGS) entry which is preliminary data.</text>
</comment>
<accession>A0ABV7HA06</accession>
<gene>
    <name evidence="3" type="ORF">ACFOEN_15035</name>
</gene>
<feature type="region of interest" description="Disordered" evidence="1">
    <location>
        <begin position="1"/>
        <end position="22"/>
    </location>
</feature>
<proteinExistence type="predicted"/>
<dbReference type="Gene3D" id="3.90.960.10">
    <property type="entry name" value="YbaK/aminoacyl-tRNA synthetase-associated domain"/>
    <property type="match status" value="1"/>
</dbReference>
<dbReference type="Pfam" id="PF04073">
    <property type="entry name" value="tRNA_edit"/>
    <property type="match status" value="1"/>
</dbReference>
<sequence length="176" mass="18196">MTDTSLPPHTHPGTRPATAPTAQRVQTVIDQLKLDAQVVELAVPARTAAQAAEALGVAVGQIAKSLVFRGAQTGHAVLVVCAGDVRVDEALLAAQIGEATERATPDFVREHSGFAIGGVAPIGHTGQVNVLLDESLRRFERVWAAGGTPHAVVPLQPDALAAATGRPWVRVCSSPG</sequence>
<dbReference type="Proteomes" id="UP001595556">
    <property type="component" value="Unassembled WGS sequence"/>
</dbReference>
<protein>
    <submittedName>
        <fullName evidence="3">YbaK/EbsC family protein</fullName>
    </submittedName>
</protein>
<dbReference type="PANTHER" id="PTHR30411:SF1">
    <property type="entry name" value="CYTOPLASMIC PROTEIN"/>
    <property type="match status" value="1"/>
</dbReference>
<evidence type="ECO:0000313" key="3">
    <source>
        <dbReference type="EMBL" id="MFC3148940.1"/>
    </source>
</evidence>
<dbReference type="InterPro" id="IPR007214">
    <property type="entry name" value="YbaK/aa-tRNA-synth-assoc-dom"/>
</dbReference>
<dbReference type="RefSeq" id="WP_377305322.1">
    <property type="nucleotide sequence ID" value="NZ_CP180191.1"/>
</dbReference>
<dbReference type="EMBL" id="JBHRTI010000010">
    <property type="protein sequence ID" value="MFC3148940.1"/>
    <property type="molecule type" value="Genomic_DNA"/>
</dbReference>
<feature type="domain" description="YbaK/aminoacyl-tRNA synthetase-associated" evidence="2">
    <location>
        <begin position="44"/>
        <end position="161"/>
    </location>
</feature>
<dbReference type="InterPro" id="IPR036754">
    <property type="entry name" value="YbaK/aa-tRNA-synt-asso_dom_sf"/>
</dbReference>
<dbReference type="CDD" id="cd04333">
    <property type="entry name" value="ProX_deacylase"/>
    <property type="match status" value="1"/>
</dbReference>